<dbReference type="PANTHER" id="PTHR38795">
    <property type="entry name" value="DUF6604 DOMAIN-CONTAINING PROTEIN"/>
    <property type="match status" value="1"/>
</dbReference>
<feature type="domain" description="DUF6604" evidence="2">
    <location>
        <begin position="4"/>
        <end position="311"/>
    </location>
</feature>
<dbReference type="EMBL" id="LWDF02000006">
    <property type="protein sequence ID" value="KAE8260668.1"/>
    <property type="molecule type" value="Genomic_DNA"/>
</dbReference>
<proteinExistence type="predicted"/>
<feature type="region of interest" description="Disordered" evidence="1">
    <location>
        <begin position="41"/>
        <end position="62"/>
    </location>
</feature>
<protein>
    <recommendedName>
        <fullName evidence="2">DUF6604 domain-containing protein</fullName>
    </recommendedName>
</protein>
<keyword evidence="4" id="KW-1185">Reference proteome</keyword>
<dbReference type="PANTHER" id="PTHR38795:SF1">
    <property type="entry name" value="DUF6604 DOMAIN-CONTAINING PROTEIN"/>
    <property type="match status" value="1"/>
</dbReference>
<evidence type="ECO:0000256" key="1">
    <source>
        <dbReference type="SAM" id="MobiDB-lite"/>
    </source>
</evidence>
<dbReference type="Proteomes" id="UP000077521">
    <property type="component" value="Unassembled WGS sequence"/>
</dbReference>
<evidence type="ECO:0000313" key="3">
    <source>
        <dbReference type="EMBL" id="KAE8260668.1"/>
    </source>
</evidence>
<dbReference type="InterPro" id="IPR046539">
    <property type="entry name" value="DUF6604"/>
</dbReference>
<accession>A0A177TT34</accession>
<reference evidence="3" key="2">
    <citation type="journal article" date="2019" name="IMA Fungus">
        <title>Genome sequencing and comparison of five Tilletia species to identify candidate genes for the detection of regulated species infecting wheat.</title>
        <authorList>
            <person name="Nguyen H.D.T."/>
            <person name="Sultana T."/>
            <person name="Kesanakurti P."/>
            <person name="Hambleton S."/>
        </authorList>
    </citation>
    <scope>NUCLEOTIDE SEQUENCE</scope>
    <source>
        <strain evidence="3">DAOMC 236416</strain>
    </source>
</reference>
<evidence type="ECO:0000259" key="2">
    <source>
        <dbReference type="Pfam" id="PF20253"/>
    </source>
</evidence>
<comment type="caution">
    <text evidence="3">The sequence shown here is derived from an EMBL/GenBank/DDBJ whole genome shotgun (WGS) entry which is preliminary data.</text>
</comment>
<reference evidence="3" key="1">
    <citation type="submission" date="2016-04" db="EMBL/GenBank/DDBJ databases">
        <authorList>
            <person name="Nguyen H.D."/>
            <person name="Samba Siva P."/>
            <person name="Cullis J."/>
            <person name="Levesque C.A."/>
            <person name="Hambleton S."/>
        </authorList>
    </citation>
    <scope>NUCLEOTIDE SEQUENCE</scope>
    <source>
        <strain evidence="3">DAOMC 236416</strain>
    </source>
</reference>
<name>A0A177TT34_9BASI</name>
<feature type="region of interest" description="Disordered" evidence="1">
    <location>
        <begin position="736"/>
        <end position="755"/>
    </location>
</feature>
<sequence>MLALYKNDTYELSMYLARAAIEAEPGYPIDKFDVELVSGSKGVDAEGDDGDEKTGSSKAKAKMRNKQRVLKLIKEKQLRAASKDGKDGDISGKVASLPRLEIPPGNYAIKVSQYIDLANHIATHKVEVPDHVMQRLYRCIKLRMRTLQNFLGNPDWSTFTHEHFINVLREVGSILHEARAGTKAKAKTKAAGEDEDTASGEVPNRFVSLDVLDKCEDDIVEDIGEDEAAGPASSAAPSAAAAAAQAQFDLKQSIDEAVMSAMSFFVELFKMRKYLVLVWHHFKTGKTDLMTAALTTQIGLELLRQPHDELMDKVLPIFDGLRDEFPACDNAVEIMLMHLLNARLESEIPGHVPHTSLPSYKDVKDDDYIVQWAFDSLCIPMYQLLKVIVRDSKKLPYPASTYEYDDSVGFNTEPFLRWRQLESLIIKTYSEYSIMAHDNRASITAMQPKDGRYDEMEKSLLECIKLRKPTLRAAFAAQVFTDINFVLGPLAGAGLTLLREGCAQMVGVLQDCVEREPTDGRPKLELLAREVKFTLFAHLHEMDSVTFLGNFRRPPKSPSSPILLRMLMPRSPMLCGADLLRLQLGYQAFGLKCSERWKAIPAVMHLYHAFRNLGTLEPESYPTWPDMDIIRRNHDVTHIFSGKIPETVGDAMISYMKTRNVPANYLQAVRRGDLDLPPVKIKQRKVAGDTKTYLEEQGKITKLLKDRFVAVLGIKHYTPLDVSNFKTVLNDMAVSDEEEARKRDGLPRSGKQRGSARELEPLELLDLLQSTLDREGFQWRFDYLSMNLRCLEVLKMIQEALHDEMQVLYGPDYLPGSLFGLPMQIFKEAMRAEQFASNHNLPLGPARLGCRFLPKAAEVLAKYLRESGESDVEVLKINSQRQGRPWPSARKIDPVKTEDFIALAIERMPPEMAAKIPLPKMKA</sequence>
<dbReference type="AlphaFoldDB" id="A0A177TT34"/>
<gene>
    <name evidence="3" type="ORF">A4X13_0g215</name>
</gene>
<dbReference type="Pfam" id="PF20253">
    <property type="entry name" value="DUF6604"/>
    <property type="match status" value="1"/>
</dbReference>
<evidence type="ECO:0000313" key="4">
    <source>
        <dbReference type="Proteomes" id="UP000077521"/>
    </source>
</evidence>
<organism evidence="3 4">
    <name type="scientific">Tilletia indica</name>
    <dbReference type="NCBI Taxonomy" id="43049"/>
    <lineage>
        <taxon>Eukaryota</taxon>
        <taxon>Fungi</taxon>
        <taxon>Dikarya</taxon>
        <taxon>Basidiomycota</taxon>
        <taxon>Ustilaginomycotina</taxon>
        <taxon>Exobasidiomycetes</taxon>
        <taxon>Tilletiales</taxon>
        <taxon>Tilletiaceae</taxon>
        <taxon>Tilletia</taxon>
    </lineage>
</organism>